<dbReference type="InterPro" id="IPR020845">
    <property type="entry name" value="AMP-binding_CS"/>
</dbReference>
<dbReference type="Gene3D" id="3.30.300.30">
    <property type="match status" value="1"/>
</dbReference>
<dbReference type="PANTHER" id="PTHR43347:SF3">
    <property type="entry name" value="ACYL-COA SYNTHETASE SHORT-CHAIN FAMILY MEMBER 3, MITOCHONDRIAL"/>
    <property type="match status" value="1"/>
</dbReference>
<dbReference type="InterPro" id="IPR045851">
    <property type="entry name" value="AMP-bd_C_sf"/>
</dbReference>
<comment type="caution">
    <text evidence="5">The sequence shown here is derived from an EMBL/GenBank/DDBJ whole genome shotgun (WGS) entry which is preliminary data.</text>
</comment>
<dbReference type="EMBL" id="JAFCIX010000227">
    <property type="protein sequence ID" value="KAH6596466.1"/>
    <property type="molecule type" value="Genomic_DNA"/>
</dbReference>
<evidence type="ECO:0000259" key="2">
    <source>
        <dbReference type="Pfam" id="PF00501"/>
    </source>
</evidence>
<feature type="domain" description="AMP-dependent synthetase/ligase" evidence="2">
    <location>
        <begin position="70"/>
        <end position="442"/>
    </location>
</feature>
<dbReference type="InterPro" id="IPR025110">
    <property type="entry name" value="AMP-bd_C"/>
</dbReference>
<dbReference type="InterPro" id="IPR042099">
    <property type="entry name" value="ANL_N_sf"/>
</dbReference>
<dbReference type="Pfam" id="PF16177">
    <property type="entry name" value="ACAS_N"/>
    <property type="match status" value="1"/>
</dbReference>
<proteinExistence type="inferred from homology"/>
<feature type="domain" description="AMP-binding enzyme C-terminal" evidence="3">
    <location>
        <begin position="546"/>
        <end position="627"/>
    </location>
</feature>
<evidence type="ECO:0000256" key="1">
    <source>
        <dbReference type="ARBA" id="ARBA00006432"/>
    </source>
</evidence>
<reference evidence="5 6" key="1">
    <citation type="submission" date="2021-02" db="EMBL/GenBank/DDBJ databases">
        <title>Variation within the Batrachochytrium salamandrivorans European outbreak.</title>
        <authorList>
            <person name="Kelly M."/>
            <person name="Pasmans F."/>
            <person name="Shea T.P."/>
            <person name="Munoz J.F."/>
            <person name="Carranza S."/>
            <person name="Cuomo C.A."/>
            <person name="Martel A."/>
        </authorList>
    </citation>
    <scope>NUCLEOTIDE SEQUENCE [LARGE SCALE GENOMIC DNA]</scope>
    <source>
        <strain evidence="5 6">AMFP18/2</strain>
    </source>
</reference>
<dbReference type="Gene3D" id="3.40.50.12780">
    <property type="entry name" value="N-terminal domain of ligase-like"/>
    <property type="match status" value="1"/>
</dbReference>
<comment type="similarity">
    <text evidence="1">Belongs to the ATP-dependent AMP-binding enzyme family.</text>
</comment>
<dbReference type="Pfam" id="PF13193">
    <property type="entry name" value="AMP-binding_C"/>
    <property type="match status" value="1"/>
</dbReference>
<dbReference type="SUPFAM" id="SSF56801">
    <property type="entry name" value="Acetyl-CoA synthetase-like"/>
    <property type="match status" value="1"/>
</dbReference>
<name>A0ABQ8FEZ0_9FUNG</name>
<dbReference type="InterPro" id="IPR000873">
    <property type="entry name" value="AMP-dep_synth/lig_dom"/>
</dbReference>
<organism evidence="5 6">
    <name type="scientific">Batrachochytrium salamandrivorans</name>
    <dbReference type="NCBI Taxonomy" id="1357716"/>
    <lineage>
        <taxon>Eukaryota</taxon>
        <taxon>Fungi</taxon>
        <taxon>Fungi incertae sedis</taxon>
        <taxon>Chytridiomycota</taxon>
        <taxon>Chytridiomycota incertae sedis</taxon>
        <taxon>Chytridiomycetes</taxon>
        <taxon>Rhizophydiales</taxon>
        <taxon>Rhizophydiales incertae sedis</taxon>
        <taxon>Batrachochytrium</taxon>
    </lineage>
</organism>
<dbReference type="PROSITE" id="PS00455">
    <property type="entry name" value="AMP_BINDING"/>
    <property type="match status" value="1"/>
</dbReference>
<dbReference type="PANTHER" id="PTHR43347">
    <property type="entry name" value="ACYL-COA SYNTHETASE"/>
    <property type="match status" value="1"/>
</dbReference>
<evidence type="ECO:0000259" key="4">
    <source>
        <dbReference type="Pfam" id="PF16177"/>
    </source>
</evidence>
<sequence>MSLETRQQYDHAQSLADPAGFWAQAAKAIDWAKQPTTILDRTNPMFPAGCWFNGGKINTCYNAIDRHISAGRGNQPALIWDSAVTNTVNTFSYSELLVCVSDVARMLQAHGVGMGSTVLIYMPLVPEAVFAMLACARLGAIHSVVFGGFAAHELAKRITDCKPVLILAASCGIEPSRIVLYKPLIDKALTLCSHKPSALILLQRPQAPALNLDKAKREFDWNEHLQIYKDPSSPVLPPVYVDADHPLYLLYTSGSTGTPKGVVRDNGGHAVALNWAVTNVFGLTTGDVIFSASDIGWAVGHSFIVYGPLIAGCTTVLYEGKPVGTPDAGAFWRIVSQHKVNVLFTAPTAIRAIKREDPDGEILKKYNIPSLRNLFLAGERSDPDTINHFHKLLGVPVRDNFWQTETGWPVAAPCAAVHLLDSSPIRVGSAGRPVAGYDVRVLVTADMASECSHDVSGIDPTTSPVFREAQPGESGNLVVKLPLPPGCLPTLWNNSAGFLKSYLTKFPGYFDLTDSGYIDRDGFVYIMSRTDDVINTAGHRISTGSIEQIVAAHGKVAECAVVGKRDTIKGEKPIGFVVLKYSHAALQLEKPRVAVELVDAVREKIGPFACFHQVYFVDKLPKTRSGKILRRTLRSMVNGDTISIPPTIEDETVLGEIALVLKSAKL</sequence>
<evidence type="ECO:0000313" key="6">
    <source>
        <dbReference type="Proteomes" id="UP001648503"/>
    </source>
</evidence>
<evidence type="ECO:0008006" key="7">
    <source>
        <dbReference type="Google" id="ProtNLM"/>
    </source>
</evidence>
<dbReference type="InterPro" id="IPR032387">
    <property type="entry name" value="ACAS_N"/>
</dbReference>
<protein>
    <recommendedName>
        <fullName evidence="7">Propionyl-CoA synthetase</fullName>
    </recommendedName>
</protein>
<evidence type="ECO:0000313" key="5">
    <source>
        <dbReference type="EMBL" id="KAH6596466.1"/>
    </source>
</evidence>
<gene>
    <name evidence="5" type="ORF">BASA50_005171</name>
</gene>
<keyword evidence="6" id="KW-1185">Reference proteome</keyword>
<feature type="domain" description="Acetyl-coenzyme A synthetase N-terminal" evidence="4">
    <location>
        <begin position="10"/>
        <end position="63"/>
    </location>
</feature>
<evidence type="ECO:0000259" key="3">
    <source>
        <dbReference type="Pfam" id="PF13193"/>
    </source>
</evidence>
<dbReference type="Proteomes" id="UP001648503">
    <property type="component" value="Unassembled WGS sequence"/>
</dbReference>
<dbReference type="Pfam" id="PF00501">
    <property type="entry name" value="AMP-binding"/>
    <property type="match status" value="1"/>
</dbReference>
<accession>A0ABQ8FEZ0</accession>